<dbReference type="PROSITE" id="PS01032">
    <property type="entry name" value="PPM_1"/>
    <property type="match status" value="1"/>
</dbReference>
<dbReference type="EMBL" id="NBII01000003">
    <property type="protein sequence ID" value="PAV20309.1"/>
    <property type="molecule type" value="Genomic_DNA"/>
</dbReference>
<dbReference type="Proteomes" id="UP000217199">
    <property type="component" value="Unassembled WGS sequence"/>
</dbReference>
<organism evidence="6 7">
    <name type="scientific">Pyrrhoderma noxium</name>
    <dbReference type="NCBI Taxonomy" id="2282107"/>
    <lineage>
        <taxon>Eukaryota</taxon>
        <taxon>Fungi</taxon>
        <taxon>Dikarya</taxon>
        <taxon>Basidiomycota</taxon>
        <taxon>Agaricomycotina</taxon>
        <taxon>Agaricomycetes</taxon>
        <taxon>Hymenochaetales</taxon>
        <taxon>Hymenochaetaceae</taxon>
        <taxon>Pyrrhoderma</taxon>
    </lineage>
</organism>
<feature type="domain" description="PPM-type phosphatase" evidence="5">
    <location>
        <begin position="59"/>
        <end position="288"/>
    </location>
</feature>
<keyword evidence="1" id="KW-0479">Metal-binding</keyword>
<keyword evidence="7" id="KW-1185">Reference proteome</keyword>
<evidence type="ECO:0000256" key="3">
    <source>
        <dbReference type="ARBA" id="ARBA00022912"/>
    </source>
</evidence>
<evidence type="ECO:0000256" key="1">
    <source>
        <dbReference type="ARBA" id="ARBA00022723"/>
    </source>
</evidence>
<dbReference type="PROSITE" id="PS51746">
    <property type="entry name" value="PPM_2"/>
    <property type="match status" value="1"/>
</dbReference>
<dbReference type="GO" id="GO:0004722">
    <property type="term" value="F:protein serine/threonine phosphatase activity"/>
    <property type="evidence" value="ECO:0007669"/>
    <property type="project" value="InterPro"/>
</dbReference>
<accession>A0A286ULA4</accession>
<evidence type="ECO:0000313" key="6">
    <source>
        <dbReference type="EMBL" id="PAV20309.1"/>
    </source>
</evidence>
<dbReference type="SUPFAM" id="SSF81606">
    <property type="entry name" value="PP2C-like"/>
    <property type="match status" value="1"/>
</dbReference>
<dbReference type="InterPro" id="IPR000222">
    <property type="entry name" value="PP2C_BS"/>
</dbReference>
<evidence type="ECO:0000259" key="5">
    <source>
        <dbReference type="PROSITE" id="PS51746"/>
    </source>
</evidence>
<comment type="similarity">
    <text evidence="4">Belongs to the PP2C family.</text>
</comment>
<keyword evidence="3 4" id="KW-0904">Protein phosphatase</keyword>
<dbReference type="SMART" id="SM00332">
    <property type="entry name" value="PP2Cc"/>
    <property type="match status" value="1"/>
</dbReference>
<dbReference type="AlphaFoldDB" id="A0A286ULA4"/>
<reference evidence="6 7" key="1">
    <citation type="journal article" date="2017" name="Mol. Ecol.">
        <title>Comparative and population genomic landscape of Phellinus noxius: A hypervariable fungus causing root rot in trees.</title>
        <authorList>
            <person name="Chung C.L."/>
            <person name="Lee T.J."/>
            <person name="Akiba M."/>
            <person name="Lee H.H."/>
            <person name="Kuo T.H."/>
            <person name="Liu D."/>
            <person name="Ke H.M."/>
            <person name="Yokoi T."/>
            <person name="Roa M.B."/>
            <person name="Lu M.J."/>
            <person name="Chang Y.Y."/>
            <person name="Ann P.J."/>
            <person name="Tsai J.N."/>
            <person name="Chen C.Y."/>
            <person name="Tzean S.S."/>
            <person name="Ota Y."/>
            <person name="Hattori T."/>
            <person name="Sahashi N."/>
            <person name="Liou R.F."/>
            <person name="Kikuchi T."/>
            <person name="Tsai I.J."/>
        </authorList>
    </citation>
    <scope>NUCLEOTIDE SEQUENCE [LARGE SCALE GENOMIC DNA]</scope>
    <source>
        <strain evidence="6 7">FFPRI411160</strain>
    </source>
</reference>
<dbReference type="GO" id="GO:0046872">
    <property type="term" value="F:metal ion binding"/>
    <property type="evidence" value="ECO:0007669"/>
    <property type="project" value="UniProtKB-KW"/>
</dbReference>
<evidence type="ECO:0000256" key="4">
    <source>
        <dbReference type="RuleBase" id="RU003465"/>
    </source>
</evidence>
<dbReference type="STRING" id="2282107.A0A286ULA4"/>
<sequence length="318" mass="36106">MEFLEDNKRMLASFLTRWFGSLFNPQRTRCEWAVVTKQAITQASSGTDKRTEDEECADKRYIYDVIGQHVYYGIFDGHGDTNAALYAKENLHMGIAEFVRKFPNHSMEYILPHVFPHIDFKMRRHLPSLECGTTAITTLLELLAYNPEDKKAVRGVLHTARVGDSQAVLCSGGKAIRLSKGPKETTTDQEKILDQVVEDEDKIINPIVFNALGEQFSDLSFLILASCGFWEQVSDGEAVEVVKNFPNMCTLVGIADLLVSVARMRKHADDTEKTNKIDDGITAMIIRFPWAIPARSNGPLLNLWNRILDTIAYYRWRK</sequence>
<protein>
    <submittedName>
        <fullName evidence="6">Phosphatase 2C Ptc1</fullName>
    </submittedName>
</protein>
<gene>
    <name evidence="6" type="ORF">PNOK_0293600</name>
</gene>
<dbReference type="OrthoDB" id="10264738at2759"/>
<dbReference type="PANTHER" id="PTHR13832:SF790">
    <property type="entry name" value="PROTEIN PHOSPHATASE 2C 22-RELATED"/>
    <property type="match status" value="1"/>
</dbReference>
<dbReference type="InterPro" id="IPR036457">
    <property type="entry name" value="PPM-type-like_dom_sf"/>
</dbReference>
<name>A0A286ULA4_9AGAM</name>
<dbReference type="InParanoid" id="A0A286ULA4"/>
<comment type="caution">
    <text evidence="6">The sequence shown here is derived from an EMBL/GenBank/DDBJ whole genome shotgun (WGS) entry which is preliminary data.</text>
</comment>
<dbReference type="PANTHER" id="PTHR13832">
    <property type="entry name" value="PROTEIN PHOSPHATASE 2C"/>
    <property type="match status" value="1"/>
</dbReference>
<dbReference type="Gene3D" id="3.60.40.10">
    <property type="entry name" value="PPM-type phosphatase domain"/>
    <property type="match status" value="2"/>
</dbReference>
<dbReference type="Pfam" id="PF00481">
    <property type="entry name" value="PP2C"/>
    <property type="match status" value="1"/>
</dbReference>
<dbReference type="InterPro" id="IPR015655">
    <property type="entry name" value="PP2C"/>
</dbReference>
<evidence type="ECO:0000313" key="7">
    <source>
        <dbReference type="Proteomes" id="UP000217199"/>
    </source>
</evidence>
<dbReference type="InterPro" id="IPR001932">
    <property type="entry name" value="PPM-type_phosphatase-like_dom"/>
</dbReference>
<evidence type="ECO:0000256" key="2">
    <source>
        <dbReference type="ARBA" id="ARBA00022801"/>
    </source>
</evidence>
<dbReference type="CDD" id="cd00143">
    <property type="entry name" value="PP2Cc"/>
    <property type="match status" value="1"/>
</dbReference>
<keyword evidence="2 4" id="KW-0378">Hydrolase</keyword>
<proteinExistence type="inferred from homology"/>